<dbReference type="HOGENOM" id="CLU_2708761_0_0_1"/>
<feature type="compositionally biased region" description="Polar residues" evidence="1">
    <location>
        <begin position="1"/>
        <end position="16"/>
    </location>
</feature>
<evidence type="ECO:0000256" key="1">
    <source>
        <dbReference type="SAM" id="MobiDB-lite"/>
    </source>
</evidence>
<keyword evidence="3" id="KW-1185">Reference proteome</keyword>
<dbReference type="AlphaFoldDB" id="J3LVY7"/>
<name>J3LVY7_ORYBR</name>
<feature type="region of interest" description="Disordered" evidence="1">
    <location>
        <begin position="1"/>
        <end position="32"/>
    </location>
</feature>
<sequence>MDDKPPSTTTESSYAESPTPTLTTHTTPDHDDKICDLPEEFCLSGPPTPSSLNPFLLPASMEEDGMIYAGHLG</sequence>
<evidence type="ECO:0000313" key="3">
    <source>
        <dbReference type="Proteomes" id="UP000006038"/>
    </source>
</evidence>
<organism evidence="2">
    <name type="scientific">Oryza brachyantha</name>
    <name type="common">malo sina</name>
    <dbReference type="NCBI Taxonomy" id="4533"/>
    <lineage>
        <taxon>Eukaryota</taxon>
        <taxon>Viridiplantae</taxon>
        <taxon>Streptophyta</taxon>
        <taxon>Embryophyta</taxon>
        <taxon>Tracheophyta</taxon>
        <taxon>Spermatophyta</taxon>
        <taxon>Magnoliopsida</taxon>
        <taxon>Liliopsida</taxon>
        <taxon>Poales</taxon>
        <taxon>Poaceae</taxon>
        <taxon>BOP clade</taxon>
        <taxon>Oryzoideae</taxon>
        <taxon>Oryzeae</taxon>
        <taxon>Oryzinae</taxon>
        <taxon>Oryza</taxon>
    </lineage>
</organism>
<dbReference type="Gramene" id="OB04G13120.1">
    <property type="protein sequence ID" value="OB04G13120.1"/>
    <property type="gene ID" value="OB04G13120"/>
</dbReference>
<reference evidence="2" key="1">
    <citation type="journal article" date="2013" name="Nat. Commun.">
        <title>Whole-genome sequencing of Oryza brachyantha reveals mechanisms underlying Oryza genome evolution.</title>
        <authorList>
            <person name="Chen J."/>
            <person name="Huang Q."/>
            <person name="Gao D."/>
            <person name="Wang J."/>
            <person name="Lang Y."/>
            <person name="Liu T."/>
            <person name="Li B."/>
            <person name="Bai Z."/>
            <person name="Luis Goicoechea J."/>
            <person name="Liang C."/>
            <person name="Chen C."/>
            <person name="Zhang W."/>
            <person name="Sun S."/>
            <person name="Liao Y."/>
            <person name="Zhang X."/>
            <person name="Yang L."/>
            <person name="Song C."/>
            <person name="Wang M."/>
            <person name="Shi J."/>
            <person name="Liu G."/>
            <person name="Liu J."/>
            <person name="Zhou H."/>
            <person name="Zhou W."/>
            <person name="Yu Q."/>
            <person name="An N."/>
            <person name="Chen Y."/>
            <person name="Cai Q."/>
            <person name="Wang B."/>
            <person name="Liu B."/>
            <person name="Min J."/>
            <person name="Huang Y."/>
            <person name="Wu H."/>
            <person name="Li Z."/>
            <person name="Zhang Y."/>
            <person name="Yin Y."/>
            <person name="Song W."/>
            <person name="Jiang J."/>
            <person name="Jackson S.A."/>
            <person name="Wing R.A."/>
            <person name="Wang J."/>
            <person name="Chen M."/>
        </authorList>
    </citation>
    <scope>NUCLEOTIDE SEQUENCE [LARGE SCALE GENOMIC DNA]</scope>
    <source>
        <strain evidence="2">cv. IRGC 101232</strain>
    </source>
</reference>
<dbReference type="Proteomes" id="UP000006038">
    <property type="component" value="Chromosome 4"/>
</dbReference>
<accession>J3LVY7</accession>
<reference evidence="2" key="2">
    <citation type="submission" date="2013-04" db="UniProtKB">
        <authorList>
            <consortium name="EnsemblPlants"/>
        </authorList>
    </citation>
    <scope>IDENTIFICATION</scope>
</reference>
<protein>
    <submittedName>
        <fullName evidence="2">Uncharacterized protein</fullName>
    </submittedName>
</protein>
<proteinExistence type="predicted"/>
<evidence type="ECO:0000313" key="2">
    <source>
        <dbReference type="EnsemblPlants" id="OB04G13120.1"/>
    </source>
</evidence>
<dbReference type="EnsemblPlants" id="OB04G13120.1">
    <property type="protein sequence ID" value="OB04G13120.1"/>
    <property type="gene ID" value="OB04G13120"/>
</dbReference>